<comment type="caution">
    <text evidence="7">The sequence shown here is derived from an EMBL/GenBank/DDBJ whole genome shotgun (WGS) entry which is preliminary data.</text>
</comment>
<dbReference type="Proteomes" id="UP000193719">
    <property type="component" value="Unassembled WGS sequence"/>
</dbReference>
<organism evidence="7 8">
    <name type="scientific">Piromyces finnis</name>
    <dbReference type="NCBI Taxonomy" id="1754191"/>
    <lineage>
        <taxon>Eukaryota</taxon>
        <taxon>Fungi</taxon>
        <taxon>Fungi incertae sedis</taxon>
        <taxon>Chytridiomycota</taxon>
        <taxon>Chytridiomycota incertae sedis</taxon>
        <taxon>Neocallimastigomycetes</taxon>
        <taxon>Neocallimastigales</taxon>
        <taxon>Neocallimastigaceae</taxon>
        <taxon>Piromyces</taxon>
    </lineage>
</organism>
<proteinExistence type="inferred from homology"/>
<protein>
    <recommendedName>
        <fullName evidence="3">Eukaryotic peptide chain release factor subunit 1</fullName>
    </recommendedName>
</protein>
<dbReference type="InterPro" id="IPR042226">
    <property type="entry name" value="eFR1_2_sf"/>
</dbReference>
<dbReference type="GO" id="GO:0006353">
    <property type="term" value="P:DNA-templated transcription termination"/>
    <property type="evidence" value="ECO:0007669"/>
    <property type="project" value="EnsemblFungi"/>
</dbReference>
<evidence type="ECO:0000256" key="2">
    <source>
        <dbReference type="ARBA" id="ARBA00005326"/>
    </source>
</evidence>
<dbReference type="GO" id="GO:0002184">
    <property type="term" value="P:cytoplasmic translational termination"/>
    <property type="evidence" value="ECO:0007669"/>
    <property type="project" value="EnsemblFungi"/>
</dbReference>
<dbReference type="Gene3D" id="3.30.420.60">
    <property type="entry name" value="eRF1 domain 2"/>
    <property type="match status" value="1"/>
</dbReference>
<dbReference type="FunFam" id="3.30.420.60:FF:000001">
    <property type="entry name" value="Eukaryotic peptide chain release factor subunit 1"/>
    <property type="match status" value="1"/>
</dbReference>
<dbReference type="Gene3D" id="3.30.1330.30">
    <property type="match status" value="1"/>
</dbReference>
<comment type="subcellular location">
    <subcellularLocation>
        <location evidence="1">Cytoplasm</location>
    </subcellularLocation>
</comment>
<accession>A0A1Y1VA33</accession>
<keyword evidence="8" id="KW-1185">Reference proteome</keyword>
<dbReference type="SUPFAM" id="SSF53137">
    <property type="entry name" value="Translational machinery components"/>
    <property type="match status" value="1"/>
</dbReference>
<dbReference type="Gene3D" id="3.30.960.10">
    <property type="entry name" value="eRF1 domain 1"/>
    <property type="match status" value="1"/>
</dbReference>
<dbReference type="GO" id="GO:0004045">
    <property type="term" value="F:peptidyl-tRNA hydrolase activity"/>
    <property type="evidence" value="ECO:0007669"/>
    <property type="project" value="EnsemblFungi"/>
</dbReference>
<reference evidence="7 8" key="1">
    <citation type="submission" date="2016-08" db="EMBL/GenBank/DDBJ databases">
        <title>Genomes of anaerobic fungi encode conserved fungal cellulosomes for biomass hydrolysis.</title>
        <authorList>
            <consortium name="DOE Joint Genome Institute"/>
            <person name="Haitjema C.H."/>
            <person name="Gilmore S.P."/>
            <person name="Henske J.K."/>
            <person name="Solomon K.V."/>
            <person name="De Groot R."/>
            <person name="Kuo A."/>
            <person name="Mondo S.J."/>
            <person name="Salamov A.A."/>
            <person name="Labutti K."/>
            <person name="Zhao Z."/>
            <person name="Chiniquy J."/>
            <person name="Barry K."/>
            <person name="Brewer H.M."/>
            <person name="Purvine S.O."/>
            <person name="Wright A.T."/>
            <person name="Boxma B."/>
            <person name="Van Alen T."/>
            <person name="Hackstein J.H."/>
            <person name="Baker S.E."/>
            <person name="Grigoriev I.V."/>
            <person name="O'Malley M.A."/>
        </authorList>
    </citation>
    <scope>NUCLEOTIDE SEQUENCE [LARGE SCALE GENOMIC DNA]</scope>
    <source>
        <strain evidence="8">finn</strain>
    </source>
</reference>
<sequence length="442" mass="49998">MADDNTDKNVEIWKIKKLIKSLEAARGNGTSMISLIIPPRDQISRQAKMLADEYGTASNIKSRVNRLSVLGAITSTQQRLKLYNKVPPNGLVIYCGTIITDEGKEKKVSIDFEPFKPVNTSLYLCDNKFHTEALAELLEDDSKFGFIVMDGNGTLFGTLSGNAREVVHKILVDLPKKHGRGGQSALRFARLREEKRHNYVRKVAELAVQFFITNDKVNCQGLILAGSADFKTELAQSDLFDQRLKAKVIKIVDVSYGGENGFNQAIDLSAEVLANVKFIQEKALIQKYFDEISQDTGKYCFGVEDTLKALEMGAVETLIVWENLEIMHVKLKNTKTGEEKVLHLTKEQQSEREHFIDDDQTELEVVEKMPLLEWFAEKYKEFGTQLEFVTNRSQEGSQFVKGFGGIGGILRYKVDFSQFEFDEDEFLSSSDEGDDYNDDIDY</sequence>
<dbReference type="SMART" id="SM01194">
    <property type="entry name" value="eRF1_1"/>
    <property type="match status" value="1"/>
</dbReference>
<dbReference type="InterPro" id="IPR005140">
    <property type="entry name" value="eRF1_Pelota-like_N"/>
</dbReference>
<dbReference type="EMBL" id="MCFH01000019">
    <property type="protein sequence ID" value="ORX51017.1"/>
    <property type="molecule type" value="Genomic_DNA"/>
</dbReference>
<dbReference type="InterPro" id="IPR004403">
    <property type="entry name" value="Peptide_chain-rel_eRF1/aRF1"/>
</dbReference>
<evidence type="ECO:0000259" key="6">
    <source>
        <dbReference type="SMART" id="SM01194"/>
    </source>
</evidence>
<dbReference type="FunFam" id="3.30.960.10:FF:000001">
    <property type="entry name" value="Eukaryotic peptide chain release factor subunit 1"/>
    <property type="match status" value="1"/>
</dbReference>
<keyword evidence="5" id="KW-0648">Protein biosynthesis</keyword>
<keyword evidence="4" id="KW-0963">Cytoplasm</keyword>
<dbReference type="GO" id="GO:0010494">
    <property type="term" value="C:cytoplasmic stress granule"/>
    <property type="evidence" value="ECO:0007669"/>
    <property type="project" value="EnsemblFungi"/>
</dbReference>
<dbReference type="GO" id="GO:0009302">
    <property type="term" value="P:sno(s)RNA transcription"/>
    <property type="evidence" value="ECO:0007669"/>
    <property type="project" value="EnsemblFungi"/>
</dbReference>
<dbReference type="OrthoDB" id="10254527at2759"/>
<feature type="domain" description="eRF1/Pelota-like N-terminal" evidence="6">
    <location>
        <begin position="3"/>
        <end position="139"/>
    </location>
</feature>
<dbReference type="GO" id="GO:0030695">
    <property type="term" value="F:GTPase regulator activity"/>
    <property type="evidence" value="ECO:0007669"/>
    <property type="project" value="EnsemblFungi"/>
</dbReference>
<dbReference type="Pfam" id="PF03464">
    <property type="entry name" value="eRF1_2"/>
    <property type="match status" value="1"/>
</dbReference>
<evidence type="ECO:0000256" key="4">
    <source>
        <dbReference type="ARBA" id="ARBA00022490"/>
    </source>
</evidence>
<evidence type="ECO:0000313" key="7">
    <source>
        <dbReference type="EMBL" id="ORX51017.1"/>
    </source>
</evidence>
<dbReference type="Pfam" id="PF03463">
    <property type="entry name" value="eRF1_1"/>
    <property type="match status" value="1"/>
</dbReference>
<dbReference type="SUPFAM" id="SSF55315">
    <property type="entry name" value="L30e-like"/>
    <property type="match status" value="1"/>
</dbReference>
<dbReference type="PANTHER" id="PTHR10113">
    <property type="entry name" value="PEPTIDE CHAIN RELEASE FACTOR SUBUNIT 1"/>
    <property type="match status" value="1"/>
</dbReference>
<dbReference type="GO" id="GO:0005829">
    <property type="term" value="C:cytosol"/>
    <property type="evidence" value="ECO:0007669"/>
    <property type="project" value="UniProtKB-ARBA"/>
</dbReference>
<comment type="similarity">
    <text evidence="2">Belongs to the eukaryotic release factor 1 family.</text>
</comment>
<gene>
    <name evidence="7" type="ORF">BCR36DRAFT_397241</name>
</gene>
<evidence type="ECO:0000256" key="5">
    <source>
        <dbReference type="ARBA" id="ARBA00022917"/>
    </source>
</evidence>
<dbReference type="SUPFAM" id="SSF55481">
    <property type="entry name" value="N-terminal domain of eukaryotic peptide chain release factor subunit 1, ERF1"/>
    <property type="match status" value="1"/>
</dbReference>
<dbReference type="GO" id="GO:0016149">
    <property type="term" value="F:translation release factor activity, codon specific"/>
    <property type="evidence" value="ECO:0007669"/>
    <property type="project" value="EnsemblFungi"/>
</dbReference>
<dbReference type="InterPro" id="IPR005141">
    <property type="entry name" value="eRF1_2"/>
</dbReference>
<evidence type="ECO:0000256" key="1">
    <source>
        <dbReference type="ARBA" id="ARBA00004496"/>
    </source>
</evidence>
<dbReference type="Pfam" id="PF03465">
    <property type="entry name" value="eRF1_3"/>
    <property type="match status" value="1"/>
</dbReference>
<dbReference type="InterPro" id="IPR024049">
    <property type="entry name" value="eRF1_1_sf"/>
</dbReference>
<dbReference type="FunFam" id="3.30.1330.30:FF:000009">
    <property type="entry name" value="Eukaryotic peptide chain release factor subunit 1"/>
    <property type="match status" value="1"/>
</dbReference>
<dbReference type="STRING" id="1754191.A0A1Y1VA33"/>
<reference evidence="7 8" key="2">
    <citation type="submission" date="2016-08" db="EMBL/GenBank/DDBJ databases">
        <title>Pervasive Adenine N6-methylation of Active Genes in Fungi.</title>
        <authorList>
            <consortium name="DOE Joint Genome Institute"/>
            <person name="Mondo S.J."/>
            <person name="Dannebaum R.O."/>
            <person name="Kuo R.C."/>
            <person name="Labutti K."/>
            <person name="Haridas S."/>
            <person name="Kuo A."/>
            <person name="Salamov A."/>
            <person name="Ahrendt S.R."/>
            <person name="Lipzen A."/>
            <person name="Sullivan W."/>
            <person name="Andreopoulos W.B."/>
            <person name="Clum A."/>
            <person name="Lindquist E."/>
            <person name="Daum C."/>
            <person name="Ramamoorthy G.K."/>
            <person name="Gryganskyi A."/>
            <person name="Culley D."/>
            <person name="Magnuson J.K."/>
            <person name="James T.Y."/>
            <person name="O'Malley M.A."/>
            <person name="Stajich J.E."/>
            <person name="Spatafora J.W."/>
            <person name="Visel A."/>
            <person name="Grigoriev I.V."/>
        </authorList>
    </citation>
    <scope>NUCLEOTIDE SEQUENCE [LARGE SCALE GENOMIC DNA]</scope>
    <source>
        <strain evidence="8">finn</strain>
    </source>
</reference>
<dbReference type="InterPro" id="IPR005142">
    <property type="entry name" value="eRF1_3"/>
</dbReference>
<evidence type="ECO:0000313" key="8">
    <source>
        <dbReference type="Proteomes" id="UP000193719"/>
    </source>
</evidence>
<dbReference type="AlphaFoldDB" id="A0A1Y1VA33"/>
<evidence type="ECO:0000256" key="3">
    <source>
        <dbReference type="ARBA" id="ARBA00013382"/>
    </source>
</evidence>
<name>A0A1Y1VA33_9FUNG</name>
<dbReference type="NCBIfam" id="TIGR03676">
    <property type="entry name" value="aRF1_eRF1"/>
    <property type="match status" value="1"/>
</dbReference>
<dbReference type="GO" id="GO:0018444">
    <property type="term" value="C:translation release factor complex"/>
    <property type="evidence" value="ECO:0007669"/>
    <property type="project" value="EnsemblFungi"/>
</dbReference>
<dbReference type="InterPro" id="IPR029064">
    <property type="entry name" value="Ribosomal_eL30-like_sf"/>
</dbReference>